<keyword evidence="1" id="KW-0418">Kinase</keyword>
<gene>
    <name evidence="1" type="ORF">LHJ74_15035</name>
</gene>
<dbReference type="InterPro" id="IPR027417">
    <property type="entry name" value="P-loop_NTPase"/>
</dbReference>
<proteinExistence type="predicted"/>
<keyword evidence="1" id="KW-0808">Transferase</keyword>
<dbReference type="SUPFAM" id="SSF52540">
    <property type="entry name" value="P-loop containing nucleoside triphosphate hydrolases"/>
    <property type="match status" value="1"/>
</dbReference>
<reference evidence="1 2" key="1">
    <citation type="submission" date="2021-10" db="EMBL/GenBank/DDBJ databases">
        <title>Streptomyces gossypii sp. nov., isolated from soil collected from cotton field.</title>
        <authorList>
            <person name="Ge X."/>
            <person name="Chen X."/>
            <person name="Liu W."/>
        </authorList>
    </citation>
    <scope>NUCLEOTIDE SEQUENCE [LARGE SCALE GENOMIC DNA]</scope>
    <source>
        <strain evidence="1 2">N2-109</strain>
    </source>
</reference>
<dbReference type="Proteomes" id="UP001156389">
    <property type="component" value="Unassembled WGS sequence"/>
</dbReference>
<evidence type="ECO:0000313" key="1">
    <source>
        <dbReference type="EMBL" id="MCT2591206.1"/>
    </source>
</evidence>
<evidence type="ECO:0000313" key="2">
    <source>
        <dbReference type="Proteomes" id="UP001156389"/>
    </source>
</evidence>
<protein>
    <submittedName>
        <fullName evidence="1">Nucleoside/nucleotide kinase family protein</fullName>
    </submittedName>
</protein>
<sequence>MDLAEILEAAWQVRRDTAHPRAVLGLAGAPGAGKSTLARTLVAELTERHGQGSVAYLPLDGFHLSDPQLTRLGLLDRKGAPATFDVRGYAALLTRVAGCREHDIYVPDYDRVVDAPIAARHVVRPRAELIVTEGNYLACDLPGWPEARRHIDALWYVDAPDAVREQRLTERQLTQGRDRQTARDWIRRNDMPNGEVVKASRGNGCVSRHLACPVSGGPAAPGPQEG</sequence>
<dbReference type="Gene3D" id="3.40.50.300">
    <property type="entry name" value="P-loop containing nucleotide triphosphate hydrolases"/>
    <property type="match status" value="1"/>
</dbReference>
<keyword evidence="2" id="KW-1185">Reference proteome</keyword>
<name>A0ABT2JTW3_9ACTN</name>
<dbReference type="PANTHER" id="PTHR10285">
    <property type="entry name" value="URIDINE KINASE"/>
    <property type="match status" value="1"/>
</dbReference>
<dbReference type="EMBL" id="JAJAGO010000006">
    <property type="protein sequence ID" value="MCT2591206.1"/>
    <property type="molecule type" value="Genomic_DNA"/>
</dbReference>
<accession>A0ABT2JTW3</accession>
<organism evidence="1 2">
    <name type="scientific">Streptomyces gossypii</name>
    <dbReference type="NCBI Taxonomy" id="2883101"/>
    <lineage>
        <taxon>Bacteria</taxon>
        <taxon>Bacillati</taxon>
        <taxon>Actinomycetota</taxon>
        <taxon>Actinomycetes</taxon>
        <taxon>Kitasatosporales</taxon>
        <taxon>Streptomycetaceae</taxon>
        <taxon>Streptomyces</taxon>
    </lineage>
</organism>
<dbReference type="GO" id="GO:0016301">
    <property type="term" value="F:kinase activity"/>
    <property type="evidence" value="ECO:0007669"/>
    <property type="project" value="UniProtKB-KW"/>
</dbReference>
<dbReference type="RefSeq" id="WP_260218529.1">
    <property type="nucleotide sequence ID" value="NZ_JAJAGO010000006.1"/>
</dbReference>
<comment type="caution">
    <text evidence="1">The sequence shown here is derived from an EMBL/GenBank/DDBJ whole genome shotgun (WGS) entry which is preliminary data.</text>
</comment>